<evidence type="ECO:0008006" key="6">
    <source>
        <dbReference type="Google" id="ProtNLM"/>
    </source>
</evidence>
<dbReference type="InterPro" id="IPR027417">
    <property type="entry name" value="P-loop_NTPase"/>
</dbReference>
<dbReference type="PROSITE" id="PS51192">
    <property type="entry name" value="HELICASE_ATP_BIND_1"/>
    <property type="match status" value="1"/>
</dbReference>
<gene>
    <name evidence="4" type="ORF">CUT44_14240</name>
</gene>
<dbReference type="GO" id="GO:0005524">
    <property type="term" value="F:ATP binding"/>
    <property type="evidence" value="ECO:0007669"/>
    <property type="project" value="InterPro"/>
</dbReference>
<dbReference type="SMART" id="SM00490">
    <property type="entry name" value="HELICc"/>
    <property type="match status" value="1"/>
</dbReference>
<evidence type="ECO:0000313" key="5">
    <source>
        <dbReference type="Proteomes" id="UP000230407"/>
    </source>
</evidence>
<feature type="domain" description="Helicase C-terminal" evidence="3">
    <location>
        <begin position="288"/>
        <end position="462"/>
    </location>
</feature>
<dbReference type="PANTHER" id="PTHR33418:SF1">
    <property type="entry name" value="HELICASE-ASSOCIATED DOMAIN-CONTAINING PROTEIN"/>
    <property type="match status" value="1"/>
</dbReference>
<organism evidence="4 5">
    <name type="scientific">Streptomyces carminius</name>
    <dbReference type="NCBI Taxonomy" id="2665496"/>
    <lineage>
        <taxon>Bacteria</taxon>
        <taxon>Bacillati</taxon>
        <taxon>Actinomycetota</taxon>
        <taxon>Actinomycetes</taxon>
        <taxon>Kitasatosporales</taxon>
        <taxon>Streptomycetaceae</taxon>
        <taxon>Streptomyces</taxon>
    </lineage>
</organism>
<dbReference type="InterPro" id="IPR006935">
    <property type="entry name" value="Helicase/UvrB_N"/>
</dbReference>
<dbReference type="Pfam" id="PF00271">
    <property type="entry name" value="Helicase_C"/>
    <property type="match status" value="1"/>
</dbReference>
<feature type="region of interest" description="Disordered" evidence="1">
    <location>
        <begin position="1"/>
        <end position="23"/>
    </location>
</feature>
<dbReference type="GO" id="GO:0003677">
    <property type="term" value="F:DNA binding"/>
    <property type="evidence" value="ECO:0007669"/>
    <property type="project" value="InterPro"/>
</dbReference>
<dbReference type="SMART" id="SM00487">
    <property type="entry name" value="DEXDc"/>
    <property type="match status" value="1"/>
</dbReference>
<dbReference type="PROSITE" id="PS51194">
    <property type="entry name" value="HELICASE_CTER"/>
    <property type="match status" value="1"/>
</dbReference>
<dbReference type="CDD" id="cd18785">
    <property type="entry name" value="SF2_C"/>
    <property type="match status" value="1"/>
</dbReference>
<dbReference type="InterPro" id="IPR001650">
    <property type="entry name" value="Helicase_C-like"/>
</dbReference>
<evidence type="ECO:0000256" key="1">
    <source>
        <dbReference type="SAM" id="MobiDB-lite"/>
    </source>
</evidence>
<reference evidence="4 5" key="1">
    <citation type="submission" date="2017-11" db="EMBL/GenBank/DDBJ databases">
        <title>Streptomyces carmine sp. nov., a novel actinomycete isolated from Sophora alopecuroides in Xinjiang, China.</title>
        <authorList>
            <person name="Wang Y."/>
            <person name="Luo X."/>
            <person name="Wan C."/>
            <person name="Zhang L."/>
        </authorList>
    </citation>
    <scope>NUCLEOTIDE SEQUENCE [LARGE SCALE GENOMIC DNA]</scope>
    <source>
        <strain evidence="4 5">TRM SA0054</strain>
    </source>
</reference>
<dbReference type="GO" id="GO:0016787">
    <property type="term" value="F:hydrolase activity"/>
    <property type="evidence" value="ECO:0007669"/>
    <property type="project" value="InterPro"/>
</dbReference>
<dbReference type="RefSeq" id="WP_100202340.1">
    <property type="nucleotide sequence ID" value="NZ_PGGW01000049.1"/>
</dbReference>
<dbReference type="AlphaFoldDB" id="A0A2M8LYT0"/>
<comment type="caution">
    <text evidence="4">The sequence shown here is derived from an EMBL/GenBank/DDBJ whole genome shotgun (WGS) entry which is preliminary data.</text>
</comment>
<evidence type="ECO:0000259" key="2">
    <source>
        <dbReference type="PROSITE" id="PS51192"/>
    </source>
</evidence>
<dbReference type="InterPro" id="IPR014001">
    <property type="entry name" value="Helicase_ATP-bd"/>
</dbReference>
<dbReference type="Pfam" id="PF03457">
    <property type="entry name" value="HA"/>
    <property type="match status" value="3"/>
</dbReference>
<evidence type="ECO:0000259" key="3">
    <source>
        <dbReference type="PROSITE" id="PS51194"/>
    </source>
</evidence>
<accession>A0A2M8LYT0</accession>
<proteinExistence type="predicted"/>
<dbReference type="Proteomes" id="UP000230407">
    <property type="component" value="Unassembled WGS sequence"/>
</dbReference>
<dbReference type="PANTHER" id="PTHR33418">
    <property type="entry name" value="HELICASE-ASSOCIATED"/>
    <property type="match status" value="1"/>
</dbReference>
<evidence type="ECO:0000313" key="4">
    <source>
        <dbReference type="EMBL" id="PJE97138.1"/>
    </source>
</evidence>
<dbReference type="Gene3D" id="6.10.140.530">
    <property type="match status" value="2"/>
</dbReference>
<dbReference type="Gene3D" id="3.40.50.300">
    <property type="entry name" value="P-loop containing nucleotide triphosphate hydrolases"/>
    <property type="match status" value="2"/>
</dbReference>
<feature type="domain" description="Helicase ATP-binding" evidence="2">
    <location>
        <begin position="38"/>
        <end position="224"/>
    </location>
</feature>
<dbReference type="InterPro" id="IPR005114">
    <property type="entry name" value="Helicase_assoc"/>
</dbReference>
<dbReference type="EMBL" id="PGGW01000049">
    <property type="protein sequence ID" value="PJE97138.1"/>
    <property type="molecule type" value="Genomic_DNA"/>
</dbReference>
<dbReference type="Pfam" id="PF04851">
    <property type="entry name" value="ResIII"/>
    <property type="match status" value="1"/>
</dbReference>
<keyword evidence="5" id="KW-1185">Reference proteome</keyword>
<protein>
    <recommendedName>
        <fullName evidence="6">Helicase</fullName>
    </recommendedName>
</protein>
<dbReference type="SUPFAM" id="SSF52540">
    <property type="entry name" value="P-loop containing nucleoside triphosphate hydrolases"/>
    <property type="match status" value="1"/>
</dbReference>
<sequence>MPRHAQPAGRTAAVPPPRSGPGELALRPYQVEAVDRITEGLADGGRGQLHAACGAGKTLISVLAGRRLVPAGGLVVVLVPSLTLVAQTLDAWRGHGQAAALLAVCSDDTLADAPTRTADLGVEVSTDPARIGAWLTAQGAGRRVVVGTYQSAGRLAQALRASELAADLAVMDEAHRLAGRPDFTTRRVLEDAYLPARRRLFMTATPRIDDVRTETVGALSMDDAVVYGPVLYHYPWARAISEGYLEDYRIVVMGATEAQAMELLRDEEHHYTDRPGAPDLRMLAAQAVITQAAQRYGLRRILAFCPRLAAAREFAATLPGTVRRLPPVSRPEGELYAGRIEGAMSDRQRQVELDRLRQPPGQWTVLANVRCLSEGVDIPAVDAVAFVHPKRSQVDIVQAVGRALRRSPGGTGTATIIVPIVIPDSAEEVGDLDPGEYATLWRVVRALRAHDETLGIELDDQRSHGHTSNPQLPSKITVELPPGTSARVLASLTALTVRQATSPWWTGYGHARTYYQQHGHLNVPFEHTIADGDFRLGQWIVNARQQRRKGWLSPDRIDALNKIGMIWETRARPWKAFLDELAAFRERFGHTLVPQDYTAPSGYRLGSKVNATRSRSHQVPEYVRRALDDLGMVWNIRELRWQQLYTACCHYRQAHGHLDVPVGYITPDGYRLGAALKRRRRAWRHGRLDPAEQASLEELGMVFSEDTAAWNALLAACDRYVAEHGSLAGIRKDYTGPDGYQLGARISYYRTLHNGTKGASRLPAARKAALDERGMVWRVAPARDITPGETRTLQALTGTDRAREIVRLIDEHGVTQSSIADALDTHRSYLNTKLKQYRNTGCWAERPRRPAQ</sequence>
<name>A0A2M8LYT0_9ACTN</name>